<protein>
    <submittedName>
        <fullName evidence="11">Colicin transporter</fullName>
    </submittedName>
</protein>
<dbReference type="GO" id="GO:0042742">
    <property type="term" value="P:defense response to bacterium"/>
    <property type="evidence" value="ECO:0007669"/>
    <property type="project" value="UniProtKB-KW"/>
</dbReference>
<organism evidence="11 12">
    <name type="scientific">Yersinia kristensenii</name>
    <dbReference type="NCBI Taxonomy" id="28152"/>
    <lineage>
        <taxon>Bacteria</taxon>
        <taxon>Pseudomonadati</taxon>
        <taxon>Pseudomonadota</taxon>
        <taxon>Gammaproteobacteria</taxon>
        <taxon>Enterobacterales</taxon>
        <taxon>Yersiniaceae</taxon>
        <taxon>Yersinia</taxon>
    </lineage>
</organism>
<keyword evidence="6" id="KW-0044">Antibiotic</keyword>
<dbReference type="InterPro" id="IPR016128">
    <property type="entry name" value="Pyosin/cloacin_T_dom"/>
</dbReference>
<dbReference type="GO" id="GO:0031640">
    <property type="term" value="P:killing of cells of another organism"/>
    <property type="evidence" value="ECO:0007669"/>
    <property type="project" value="UniProtKB-KW"/>
</dbReference>
<feature type="compositionally biased region" description="Gly residues" evidence="9">
    <location>
        <begin position="12"/>
        <end position="38"/>
    </location>
</feature>
<dbReference type="Proteomes" id="UP000195840">
    <property type="component" value="Unassembled WGS sequence"/>
</dbReference>
<feature type="domain" description="HNH nuclease" evidence="10">
    <location>
        <begin position="828"/>
        <end position="875"/>
    </location>
</feature>
<name>A0AB73NG39_YERKR</name>
<dbReference type="InterPro" id="IPR036302">
    <property type="entry name" value="Pyosin/cloacin_T_dom_sf"/>
</dbReference>
<evidence type="ECO:0000313" key="12">
    <source>
        <dbReference type="Proteomes" id="UP000195840"/>
    </source>
</evidence>
<dbReference type="Pfam" id="PF03515">
    <property type="entry name" value="Cloacin"/>
    <property type="match status" value="1"/>
</dbReference>
<dbReference type="GO" id="GO:0004519">
    <property type="term" value="F:endonuclease activity"/>
    <property type="evidence" value="ECO:0007669"/>
    <property type="project" value="UniProtKB-KW"/>
</dbReference>
<evidence type="ECO:0000256" key="1">
    <source>
        <dbReference type="ARBA" id="ARBA00006811"/>
    </source>
</evidence>
<keyword evidence="4" id="KW-0255">Endonuclease</keyword>
<dbReference type="Pfam" id="PF21431">
    <property type="entry name" value="Col-Pyo_DNase"/>
    <property type="match status" value="1"/>
</dbReference>
<evidence type="ECO:0000256" key="4">
    <source>
        <dbReference type="ARBA" id="ARBA00022759"/>
    </source>
</evidence>
<gene>
    <name evidence="11" type="ORF">CBW52_20370</name>
</gene>
<reference evidence="11 12" key="1">
    <citation type="submission" date="2017-05" db="EMBL/GenBank/DDBJ databases">
        <title>Whole genome sequencing of Yersinia kristensenii.</title>
        <authorList>
            <person name="Campioni F."/>
        </authorList>
    </citation>
    <scope>NUCLEOTIDE SEQUENCE [LARGE SCALE GENOMIC DNA]</scope>
    <source>
        <strain evidence="11 12">CFSAN060538</strain>
    </source>
</reference>
<evidence type="ECO:0000259" key="10">
    <source>
        <dbReference type="SMART" id="SM00507"/>
    </source>
</evidence>
<dbReference type="SUPFAM" id="SSF54060">
    <property type="entry name" value="His-Me finger endonucleases"/>
    <property type="match status" value="1"/>
</dbReference>
<keyword evidence="7" id="KW-0078">Bacteriocin</keyword>
<feature type="compositionally biased region" description="Gly residues" evidence="9">
    <location>
        <begin position="59"/>
        <end position="72"/>
    </location>
</feature>
<dbReference type="GO" id="GO:0019835">
    <property type="term" value="P:cytolysis"/>
    <property type="evidence" value="ECO:0007669"/>
    <property type="project" value="InterPro"/>
</dbReference>
<sequence length="884" mass="95138">MGEGHSNVSGHGSRGPTGGVKGGPTGFGGGNPNSGKGWGVSQTPYGPIRNYNPSKFGDGNRGFGGNQGGGSHSGSFGTNPPAALRPELQAYMAVGGIPAVITLIDGNWGITLSRLPAVATYIESHLARMGSWLMRTSPVGVAIMGMMPAKIASDPPMGHYFTTPILPANKVTDIPAETLKTIAEAPVNLQISDVTDEGRQQVVLVKNIVERQRVPVIKAVPTAIPEVYTAAVPGMTPMHIQVTDQAILGLPATPAEKPTITAIEHAPTREITPPVGRHSRDAIIVFPDGTHIEPLYISLIQIASAAELMQEVRNTYEIACSEREAAERAMAQPFNSAVEELKLKKTLIDKYIIEVAAHIILLESNILLLKQEEATIWQQYESLAGFKNRLIFINLRQRLDLRALALVKQGEINTLSEGIAELRVKQQGLLELQQSVSTDIAIAIAAERQRVENARLAAIAAERQRVENARLAAVAAERQRINDEKLAAIWLRMEKARLAAKAADDLARQQGAFGQDTYSLPAHPLISRYSPSFAVAGVGAVILTPQVIHGLTGVLGAALAKLRTYATSWWNSPLAMMVGASFNPLGTGHDLGAVPLAGSIALSEMGLSPTTPLPPQGEIVLPVRMLMINTHNGTKFYAVKTGAAGISTKVKVGAAQFDRSKGVYTFTTDSQPPRTFTFTPVRPSGIDIGWIFPQPASAPATPLHTGVTIKYAATPVILPFPQLAERDFHDYIIWFPAESGLQPVYVYLNSPRGKSGEVTGRGQRVVGIWLAEAGKGLGVPIPTQIADKLRGRTFSSFDRFREAFWQEVANDPELAGQFKPSNIDLMKNGYAPFVKKSDKAGKRVRIELHHKNPISQGGDVYHIDNINAVTPKRHIDIHSKNGGV</sequence>
<keyword evidence="8" id="KW-0175">Coiled coil</keyword>
<keyword evidence="5" id="KW-0378">Hydrolase</keyword>
<evidence type="ECO:0000256" key="3">
    <source>
        <dbReference type="ARBA" id="ARBA00022722"/>
    </source>
</evidence>
<dbReference type="GO" id="GO:0005102">
    <property type="term" value="F:signaling receptor binding"/>
    <property type="evidence" value="ECO:0007669"/>
    <property type="project" value="InterPro"/>
</dbReference>
<dbReference type="EMBL" id="NHOG01000029">
    <property type="protein sequence ID" value="OVZ77422.1"/>
    <property type="molecule type" value="Genomic_DNA"/>
</dbReference>
<dbReference type="InterPro" id="IPR037146">
    <property type="entry name" value="Colicin/pyocin_DNase_dom_sf"/>
</dbReference>
<dbReference type="SUPFAM" id="SSF69369">
    <property type="entry name" value="Cloacin translocation domain"/>
    <property type="match status" value="2"/>
</dbReference>
<accession>A0AB73NG39</accession>
<dbReference type="Pfam" id="PF06958">
    <property type="entry name" value="Pyocin_S"/>
    <property type="match status" value="1"/>
</dbReference>
<evidence type="ECO:0000256" key="7">
    <source>
        <dbReference type="ARBA" id="ARBA00023048"/>
    </source>
</evidence>
<dbReference type="PRINTS" id="PR01300">
    <property type="entry name" value="PYOCINKILLER"/>
</dbReference>
<keyword evidence="12" id="KW-1185">Reference proteome</keyword>
<evidence type="ECO:0000256" key="5">
    <source>
        <dbReference type="ARBA" id="ARBA00022801"/>
    </source>
</evidence>
<dbReference type="AlphaFoldDB" id="A0AB73NG39"/>
<keyword evidence="2" id="KW-0929">Antimicrobial</keyword>
<feature type="region of interest" description="Disordered" evidence="9">
    <location>
        <begin position="1"/>
        <end position="81"/>
    </location>
</feature>
<evidence type="ECO:0000256" key="8">
    <source>
        <dbReference type="SAM" id="Coils"/>
    </source>
</evidence>
<feature type="compositionally biased region" description="Polar residues" evidence="9">
    <location>
        <begin position="1"/>
        <end position="10"/>
    </location>
</feature>
<dbReference type="InterPro" id="IPR044925">
    <property type="entry name" value="His-Me_finger_sf"/>
</dbReference>
<dbReference type="Gene3D" id="3.90.540.10">
    <property type="entry name" value="Colicin/pyocin, DNase domain"/>
    <property type="match status" value="1"/>
</dbReference>
<comment type="similarity">
    <text evidence="1">Belongs to the colicin/pyosin nuclease family.</text>
</comment>
<evidence type="ECO:0000256" key="2">
    <source>
        <dbReference type="ARBA" id="ARBA00022529"/>
    </source>
</evidence>
<dbReference type="GO" id="GO:0016787">
    <property type="term" value="F:hydrolase activity"/>
    <property type="evidence" value="ECO:0007669"/>
    <property type="project" value="UniProtKB-KW"/>
</dbReference>
<dbReference type="RefSeq" id="WP_087795866.1">
    <property type="nucleotide sequence ID" value="NZ_CAWNET010000022.1"/>
</dbReference>
<dbReference type="InterPro" id="IPR003060">
    <property type="entry name" value="Pyocin_killer"/>
</dbReference>
<proteinExistence type="inferred from homology"/>
<evidence type="ECO:0000256" key="9">
    <source>
        <dbReference type="SAM" id="MobiDB-lite"/>
    </source>
</evidence>
<comment type="caution">
    <text evidence="11">The sequence shown here is derived from an EMBL/GenBank/DDBJ whole genome shotgun (WGS) entry which is preliminary data.</text>
</comment>
<evidence type="ECO:0000313" key="11">
    <source>
        <dbReference type="EMBL" id="OVZ77422.1"/>
    </source>
</evidence>
<evidence type="ECO:0000256" key="6">
    <source>
        <dbReference type="ARBA" id="ARBA00023022"/>
    </source>
</evidence>
<keyword evidence="3" id="KW-0540">Nuclease</keyword>
<feature type="coiled-coil region" evidence="8">
    <location>
        <begin position="444"/>
        <end position="479"/>
    </location>
</feature>
<dbReference type="InterPro" id="IPR003615">
    <property type="entry name" value="HNH_nuc"/>
</dbReference>
<dbReference type="SMART" id="SM00507">
    <property type="entry name" value="HNHc"/>
    <property type="match status" value="1"/>
</dbReference>